<dbReference type="InterPro" id="IPR019347">
    <property type="entry name" value="Axonemal_dynein_light_chain"/>
</dbReference>
<proteinExistence type="predicted"/>
<organism evidence="2 3">
    <name type="scientific">Allacma fusca</name>
    <dbReference type="NCBI Taxonomy" id="39272"/>
    <lineage>
        <taxon>Eukaryota</taxon>
        <taxon>Metazoa</taxon>
        <taxon>Ecdysozoa</taxon>
        <taxon>Arthropoda</taxon>
        <taxon>Hexapoda</taxon>
        <taxon>Collembola</taxon>
        <taxon>Symphypleona</taxon>
        <taxon>Sminthuridae</taxon>
        <taxon>Allacma</taxon>
    </lineage>
</organism>
<keyword evidence="1" id="KW-0175">Coiled coil</keyword>
<evidence type="ECO:0000313" key="2">
    <source>
        <dbReference type="EMBL" id="CAG7715992.1"/>
    </source>
</evidence>
<keyword evidence="3" id="KW-1185">Reference proteome</keyword>
<evidence type="ECO:0000313" key="3">
    <source>
        <dbReference type="Proteomes" id="UP000708208"/>
    </source>
</evidence>
<name>A0A8J2JDT5_9HEXA</name>
<dbReference type="AlphaFoldDB" id="A0A8J2JDT5"/>
<gene>
    <name evidence="2" type="ORF">AFUS01_LOCUS5525</name>
</gene>
<comment type="caution">
    <text evidence="2">The sequence shown here is derived from an EMBL/GenBank/DDBJ whole genome shotgun (WGS) entry which is preliminary data.</text>
</comment>
<accession>A0A8J2JDT5</accession>
<protein>
    <submittedName>
        <fullName evidence="2">Uncharacterized protein</fullName>
    </submittedName>
</protein>
<sequence>MNGKIFDELIRQVAVKCLERGHQLI</sequence>
<evidence type="ECO:0000256" key="1">
    <source>
        <dbReference type="ARBA" id="ARBA00023054"/>
    </source>
</evidence>
<reference evidence="2" key="1">
    <citation type="submission" date="2021-06" db="EMBL/GenBank/DDBJ databases">
        <authorList>
            <person name="Hodson N. C."/>
            <person name="Mongue J. A."/>
            <person name="Jaron S. K."/>
        </authorList>
    </citation>
    <scope>NUCLEOTIDE SEQUENCE</scope>
</reference>
<feature type="non-terminal residue" evidence="2">
    <location>
        <position position="1"/>
    </location>
</feature>
<feature type="non-terminal residue" evidence="2">
    <location>
        <position position="25"/>
    </location>
</feature>
<dbReference type="EMBL" id="CAJVCH010035201">
    <property type="protein sequence ID" value="CAG7715992.1"/>
    <property type="molecule type" value="Genomic_DNA"/>
</dbReference>
<dbReference type="GO" id="GO:0005737">
    <property type="term" value="C:cytoplasm"/>
    <property type="evidence" value="ECO:0007669"/>
    <property type="project" value="UniProtKB-ARBA"/>
</dbReference>
<dbReference type="Pfam" id="PF10211">
    <property type="entry name" value="Ax_dynein_light"/>
    <property type="match status" value="1"/>
</dbReference>
<dbReference type="Proteomes" id="UP000708208">
    <property type="component" value="Unassembled WGS sequence"/>
</dbReference>